<dbReference type="KEGG" id="pfy:PFICI_10734"/>
<dbReference type="AlphaFoldDB" id="W3WSM3"/>
<dbReference type="Gene3D" id="3.40.462.20">
    <property type="match status" value="1"/>
</dbReference>
<dbReference type="PANTHER" id="PTHR42973">
    <property type="entry name" value="BINDING OXIDOREDUCTASE, PUTATIVE (AFU_ORTHOLOGUE AFUA_1G17690)-RELATED"/>
    <property type="match status" value="1"/>
</dbReference>
<evidence type="ECO:0000313" key="6">
    <source>
        <dbReference type="EMBL" id="ETS76860.1"/>
    </source>
</evidence>
<keyword evidence="7" id="KW-1185">Reference proteome</keyword>
<dbReference type="InterPro" id="IPR016169">
    <property type="entry name" value="FAD-bd_PCMH_sub2"/>
</dbReference>
<name>W3WSM3_PESFW</name>
<proteinExistence type="inferred from homology"/>
<dbReference type="EMBL" id="KI912116">
    <property type="protein sequence ID" value="ETS76860.1"/>
    <property type="molecule type" value="Genomic_DNA"/>
</dbReference>
<dbReference type="GO" id="GO:0016491">
    <property type="term" value="F:oxidoreductase activity"/>
    <property type="evidence" value="ECO:0007669"/>
    <property type="project" value="UniProtKB-KW"/>
</dbReference>
<dbReference type="InterPro" id="IPR012951">
    <property type="entry name" value="BBE"/>
</dbReference>
<dbReference type="GO" id="GO:0071949">
    <property type="term" value="F:FAD binding"/>
    <property type="evidence" value="ECO:0007669"/>
    <property type="project" value="InterPro"/>
</dbReference>
<dbReference type="InterPro" id="IPR006094">
    <property type="entry name" value="Oxid_FAD_bind_N"/>
</dbReference>
<dbReference type="Proteomes" id="UP000030651">
    <property type="component" value="Unassembled WGS sequence"/>
</dbReference>
<keyword evidence="3" id="KW-0274">FAD</keyword>
<dbReference type="InterPro" id="IPR050416">
    <property type="entry name" value="FAD-linked_Oxidoreductase"/>
</dbReference>
<dbReference type="Pfam" id="PF08031">
    <property type="entry name" value="BBE"/>
    <property type="match status" value="1"/>
</dbReference>
<evidence type="ECO:0000313" key="7">
    <source>
        <dbReference type="Proteomes" id="UP000030651"/>
    </source>
</evidence>
<dbReference type="Gene3D" id="3.30.465.10">
    <property type="match status" value="1"/>
</dbReference>
<dbReference type="OrthoDB" id="407275at2759"/>
<dbReference type="SUPFAM" id="SSF56176">
    <property type="entry name" value="FAD-binding/transporter-associated domain-like"/>
    <property type="match status" value="1"/>
</dbReference>
<dbReference type="STRING" id="1229662.W3WSM3"/>
<evidence type="ECO:0000256" key="1">
    <source>
        <dbReference type="ARBA" id="ARBA00005466"/>
    </source>
</evidence>
<dbReference type="InParanoid" id="W3WSM3"/>
<feature type="domain" description="FAD-binding PCMH-type" evidence="5">
    <location>
        <begin position="55"/>
        <end position="228"/>
    </location>
</feature>
<evidence type="ECO:0000259" key="5">
    <source>
        <dbReference type="PROSITE" id="PS51387"/>
    </source>
</evidence>
<evidence type="ECO:0000256" key="2">
    <source>
        <dbReference type="ARBA" id="ARBA00022630"/>
    </source>
</evidence>
<dbReference type="InterPro" id="IPR036318">
    <property type="entry name" value="FAD-bd_PCMH-like_sf"/>
</dbReference>
<sequence length="500" mass="55002">MADNSDSHHLQDTQSSLANFDRDQIFDSLKRKNVPFIRNDNPAWQTYAQTYNQRLSCEPLVIIVPETIRHISDAVLSASNHGVPVQAKSGGHSYAGFSNGGFDGSLVIHMGHFQDVSVDKETGIAKVGGGTRLGPLSLAVWEQCQRALAHGTCSAVGIGGHYTHGGYGHFSRAWGLAMDQIVALDVVLADGRCVHVDSTHYDDIFNAMRGAADMIGIAINFYLQTQPAPAKVVRWELDLASIAPVVDIDRATDAFMHLQEVAHDSTVFNANISFGVVLGPARWFHVAGIYIGSEQMFRDALVPHLLSGICKSMQVKSTELGWIDALKALAGDDLTVTETYSERSNFYAKSVTIPEPGAPRDSIRTYMEFIATVGQEQQNFGWYAILDLYGGAGSTINMNHSSAAYRDRGSMWVAQHQAYVGGDVQFPEDGIAFLNSLNQAMSGMLDTFGAYLPYVDSEYDRTTAKHMYYGQDLYARIQKVKRRFDPTNVFANPHSIRLDE</sequence>
<gene>
    <name evidence="6" type="ORF">PFICI_10734</name>
</gene>
<evidence type="ECO:0000256" key="3">
    <source>
        <dbReference type="ARBA" id="ARBA00022827"/>
    </source>
</evidence>
<keyword evidence="2" id="KW-0285">Flavoprotein</keyword>
<dbReference type="GeneID" id="19275747"/>
<dbReference type="HOGENOM" id="CLU_018354_10_1_1"/>
<comment type="similarity">
    <text evidence="1">Belongs to the oxygen-dependent FAD-linked oxidoreductase family.</text>
</comment>
<dbReference type="PANTHER" id="PTHR42973:SF15">
    <property type="entry name" value="FAD-BINDING PCMH-TYPE DOMAIN-CONTAINING PROTEIN"/>
    <property type="match status" value="1"/>
</dbReference>
<protein>
    <recommendedName>
        <fullName evidence="5">FAD-binding PCMH-type domain-containing protein</fullName>
    </recommendedName>
</protein>
<accession>W3WSM3</accession>
<reference evidence="7" key="1">
    <citation type="journal article" date="2015" name="BMC Genomics">
        <title>Genomic and transcriptomic analysis of the endophytic fungus Pestalotiopsis fici reveals its lifestyle and high potential for synthesis of natural products.</title>
        <authorList>
            <person name="Wang X."/>
            <person name="Zhang X."/>
            <person name="Liu L."/>
            <person name="Xiang M."/>
            <person name="Wang W."/>
            <person name="Sun X."/>
            <person name="Che Y."/>
            <person name="Guo L."/>
            <person name="Liu G."/>
            <person name="Guo L."/>
            <person name="Wang C."/>
            <person name="Yin W.B."/>
            <person name="Stadler M."/>
            <person name="Zhang X."/>
            <person name="Liu X."/>
        </authorList>
    </citation>
    <scope>NUCLEOTIDE SEQUENCE [LARGE SCALE GENOMIC DNA]</scope>
    <source>
        <strain evidence="7">W106-1 / CGMCC3.15140</strain>
    </source>
</reference>
<evidence type="ECO:0000256" key="4">
    <source>
        <dbReference type="ARBA" id="ARBA00023002"/>
    </source>
</evidence>
<organism evidence="6 7">
    <name type="scientific">Pestalotiopsis fici (strain W106-1 / CGMCC3.15140)</name>
    <dbReference type="NCBI Taxonomy" id="1229662"/>
    <lineage>
        <taxon>Eukaryota</taxon>
        <taxon>Fungi</taxon>
        <taxon>Dikarya</taxon>
        <taxon>Ascomycota</taxon>
        <taxon>Pezizomycotina</taxon>
        <taxon>Sordariomycetes</taxon>
        <taxon>Xylariomycetidae</taxon>
        <taxon>Amphisphaeriales</taxon>
        <taxon>Sporocadaceae</taxon>
        <taxon>Pestalotiopsis</taxon>
    </lineage>
</organism>
<dbReference type="InterPro" id="IPR016166">
    <property type="entry name" value="FAD-bd_PCMH"/>
</dbReference>
<dbReference type="OMA" id="FFYITSV"/>
<dbReference type="PROSITE" id="PS51387">
    <property type="entry name" value="FAD_PCMH"/>
    <property type="match status" value="1"/>
</dbReference>
<keyword evidence="4" id="KW-0560">Oxidoreductase</keyword>
<dbReference type="eggNOG" id="ENOG502QVGN">
    <property type="taxonomic scope" value="Eukaryota"/>
</dbReference>
<dbReference type="RefSeq" id="XP_007837506.1">
    <property type="nucleotide sequence ID" value="XM_007839315.1"/>
</dbReference>
<dbReference type="Pfam" id="PF01565">
    <property type="entry name" value="FAD_binding_4"/>
    <property type="match status" value="1"/>
</dbReference>